<reference evidence="1" key="1">
    <citation type="submission" date="2016-10" db="EMBL/GenBank/DDBJ databases">
        <authorList>
            <person name="Benchimol M."/>
            <person name="Almeida L.G."/>
            <person name="Vasconcelos A.T."/>
            <person name="Perreira-Neves A."/>
            <person name="Rosa I.A."/>
            <person name="Tasca T."/>
            <person name="Bogo M.R."/>
            <person name="de Souza W."/>
        </authorList>
    </citation>
    <scope>NUCLEOTIDE SEQUENCE [LARGE SCALE GENOMIC DNA]</scope>
    <source>
        <strain evidence="1">K</strain>
    </source>
</reference>
<dbReference type="VEuPathDB" id="TrichDB:TRFO_21955"/>
<accession>A0A1J4KIS8</accession>
<dbReference type="GeneID" id="94836991"/>
<name>A0A1J4KIS8_9EUKA</name>
<protein>
    <submittedName>
        <fullName evidence="1">Uncharacterized protein</fullName>
    </submittedName>
</protein>
<dbReference type="AlphaFoldDB" id="A0A1J4KIS8"/>
<evidence type="ECO:0000313" key="2">
    <source>
        <dbReference type="Proteomes" id="UP000179807"/>
    </source>
</evidence>
<dbReference type="EMBL" id="MLAK01000645">
    <property type="protein sequence ID" value="OHT09221.1"/>
    <property type="molecule type" value="Genomic_DNA"/>
</dbReference>
<evidence type="ECO:0000313" key="1">
    <source>
        <dbReference type="EMBL" id="OHT09221.1"/>
    </source>
</evidence>
<keyword evidence="2" id="KW-1185">Reference proteome</keyword>
<sequence length="188" mass="22283">MKQQNKYQNTLNDSPTFHYNILKKFPENGPVWSFKIKKNTLQLIKQVANEFTDICPRALRCPAVRNRILSHKVNANDEEKNKLCEILNRFDVTLNEIDLVSNEEKDSISEFVRNYELTQKHKISKRNNYRNAKQKKRNQISDPPSDVLDLYNCENINFDDFKINETDFVEGVDDDIYNDELLFLFDNE</sequence>
<dbReference type="RefSeq" id="XP_068362357.1">
    <property type="nucleotide sequence ID" value="XM_068502287.1"/>
</dbReference>
<comment type="caution">
    <text evidence="1">The sequence shown here is derived from an EMBL/GenBank/DDBJ whole genome shotgun (WGS) entry which is preliminary data.</text>
</comment>
<proteinExistence type="predicted"/>
<dbReference type="Proteomes" id="UP000179807">
    <property type="component" value="Unassembled WGS sequence"/>
</dbReference>
<gene>
    <name evidence="1" type="ORF">TRFO_21955</name>
</gene>
<organism evidence="1 2">
    <name type="scientific">Tritrichomonas foetus</name>
    <dbReference type="NCBI Taxonomy" id="1144522"/>
    <lineage>
        <taxon>Eukaryota</taxon>
        <taxon>Metamonada</taxon>
        <taxon>Parabasalia</taxon>
        <taxon>Tritrichomonadida</taxon>
        <taxon>Tritrichomonadidae</taxon>
        <taxon>Tritrichomonas</taxon>
    </lineage>
</organism>